<keyword evidence="3" id="KW-0551">Lipid droplet</keyword>
<accession>A0A8C5PU81</accession>
<dbReference type="OrthoDB" id="1854593at2759"/>
<evidence type="ECO:0000259" key="11">
    <source>
        <dbReference type="PROSITE" id="PS51140"/>
    </source>
</evidence>
<dbReference type="SUPFAM" id="SSF69593">
    <property type="entry name" value="Glycerol-3-phosphate (1)-acyltransferase"/>
    <property type="match status" value="1"/>
</dbReference>
<dbReference type="InterPro" id="IPR003892">
    <property type="entry name" value="CUE"/>
</dbReference>
<evidence type="ECO:0000256" key="9">
    <source>
        <dbReference type="ARBA" id="ARBA00054784"/>
    </source>
</evidence>
<evidence type="ECO:0000256" key="8">
    <source>
        <dbReference type="ARBA" id="ARBA00035713"/>
    </source>
</evidence>
<evidence type="ECO:0000256" key="10">
    <source>
        <dbReference type="SAM" id="MobiDB-lite"/>
    </source>
</evidence>
<feature type="region of interest" description="Disordered" evidence="10">
    <location>
        <begin position="268"/>
        <end position="287"/>
    </location>
</feature>
<dbReference type="GeneTree" id="ENSGT00390000016110"/>
<dbReference type="PANTHER" id="PTHR15486">
    <property type="entry name" value="ANCIENT UBIQUITOUS PROTEIN"/>
    <property type="match status" value="1"/>
</dbReference>
<dbReference type="GO" id="GO:0043130">
    <property type="term" value="F:ubiquitin binding"/>
    <property type="evidence" value="ECO:0007669"/>
    <property type="project" value="InterPro"/>
</dbReference>
<organism evidence="12 13">
    <name type="scientific">Leptobrachium leishanense</name>
    <name type="common">Leishan spiny toad</name>
    <dbReference type="NCBI Taxonomy" id="445787"/>
    <lineage>
        <taxon>Eukaryota</taxon>
        <taxon>Metazoa</taxon>
        <taxon>Chordata</taxon>
        <taxon>Craniata</taxon>
        <taxon>Vertebrata</taxon>
        <taxon>Euteleostomi</taxon>
        <taxon>Amphibia</taxon>
        <taxon>Batrachia</taxon>
        <taxon>Anura</taxon>
        <taxon>Pelobatoidea</taxon>
        <taxon>Megophryidae</taxon>
        <taxon>Leptobrachium</taxon>
    </lineage>
</organism>
<evidence type="ECO:0000256" key="5">
    <source>
        <dbReference type="ARBA" id="ARBA00023136"/>
    </source>
</evidence>
<evidence type="ECO:0000256" key="2">
    <source>
        <dbReference type="ARBA" id="ARBA00004502"/>
    </source>
</evidence>
<dbReference type="PANTHER" id="PTHR15486:SF96">
    <property type="entry name" value="LIPID DROPLET-REGULATING VLDL ASSEMBLY FACTOR AUP1"/>
    <property type="match status" value="1"/>
</dbReference>
<keyword evidence="5" id="KW-0472">Membrane</keyword>
<dbReference type="Ensembl" id="ENSLLET00000028946.1">
    <property type="protein sequence ID" value="ENSLLEP00000027857.1"/>
    <property type="gene ID" value="ENSLLEG00000017688.1"/>
</dbReference>
<dbReference type="GO" id="GO:0036503">
    <property type="term" value="P:ERAD pathway"/>
    <property type="evidence" value="ECO:0007669"/>
    <property type="project" value="InterPro"/>
</dbReference>
<reference evidence="12" key="2">
    <citation type="submission" date="2025-09" db="UniProtKB">
        <authorList>
            <consortium name="Ensembl"/>
        </authorList>
    </citation>
    <scope>IDENTIFICATION</scope>
</reference>
<dbReference type="FunFam" id="1.10.8.10:FF:000049">
    <property type="entry name" value="ancient ubiquitous protein 1 isoform X2"/>
    <property type="match status" value="1"/>
</dbReference>
<sequence>MMEHPSLDSMMELQRFPQDLRSLMLLLLYTPIGLCLLLLRLFVGAHVFLVSCVLPDSVIKRFLMRVMTSVLGVFTSESESHVRDKTVKICVSNHRTYFDHNVVGLITPCTSPSLSCSPGFLCWARGFLELGAPGSRVQLQESLKHYLSQSGSLPLLLFPEEETTNGKTGLLHFSSWAFSLSDAVQPLSLLVQRPLVSPVVTGCTWVVELLWMLFVPFTIFHVRWLPPVTRHPKESDEDFASRVQKLMALSMGICGTNHTTADRAELLKRRNWEPPPPAPSISSPTDSRMVQRVKEVLPQVPLPVIYKDLARTGCVDTTITNLLEGRVPFVSEEEASGRSEASTSSNRPTKCVIRGFGRRPEDRHLSLQERKEALYEYARRRYLVKFGPLERVDEDGAKC</sequence>
<evidence type="ECO:0000256" key="1">
    <source>
        <dbReference type="ARBA" id="ARBA00004406"/>
    </source>
</evidence>
<dbReference type="Pfam" id="PF02845">
    <property type="entry name" value="CUE"/>
    <property type="match status" value="1"/>
</dbReference>
<feature type="region of interest" description="Disordered" evidence="10">
    <location>
        <begin position="331"/>
        <end position="355"/>
    </location>
</feature>
<dbReference type="Proteomes" id="UP000694569">
    <property type="component" value="Unplaced"/>
</dbReference>
<dbReference type="CDD" id="cd14420">
    <property type="entry name" value="CUE_AUP1"/>
    <property type="match status" value="1"/>
</dbReference>
<evidence type="ECO:0000256" key="3">
    <source>
        <dbReference type="ARBA" id="ARBA00022677"/>
    </source>
</evidence>
<name>A0A8C5PU81_9ANUR</name>
<dbReference type="SMART" id="SM00546">
    <property type="entry name" value="CUE"/>
    <property type="match status" value="1"/>
</dbReference>
<evidence type="ECO:0000313" key="13">
    <source>
        <dbReference type="Proteomes" id="UP000694569"/>
    </source>
</evidence>
<evidence type="ECO:0000256" key="6">
    <source>
        <dbReference type="ARBA" id="ARBA00035634"/>
    </source>
</evidence>
<keyword evidence="4" id="KW-0256">Endoplasmic reticulum</keyword>
<proteinExistence type="inferred from homology"/>
<keyword evidence="13" id="KW-1185">Reference proteome</keyword>
<evidence type="ECO:0000256" key="4">
    <source>
        <dbReference type="ARBA" id="ARBA00022824"/>
    </source>
</evidence>
<dbReference type="PROSITE" id="PS51140">
    <property type="entry name" value="CUE"/>
    <property type="match status" value="1"/>
</dbReference>
<evidence type="ECO:0000313" key="12">
    <source>
        <dbReference type="Ensembl" id="ENSLLEP00000027857.1"/>
    </source>
</evidence>
<dbReference type="AlphaFoldDB" id="A0A8C5PU81"/>
<comment type="function">
    <text evidence="9">Plays a role in the translocation of terminally misfolded proteins from the endoplasmic reticulum lumen to the cytoplasm and their degradation by the proteasome. Plays a role in lipid droplet formation. Induces lipid droplet clustering.</text>
</comment>
<protein>
    <recommendedName>
        <fullName evidence="7">Lipid droplet-regulating VLDL assembly factor AUP1</fullName>
    </recommendedName>
    <alternativeName>
        <fullName evidence="8">Ancient ubiquitous protein 1</fullName>
    </alternativeName>
</protein>
<feature type="domain" description="CUE" evidence="11">
    <location>
        <begin position="285"/>
        <end position="327"/>
    </location>
</feature>
<dbReference type="GO" id="GO:0005789">
    <property type="term" value="C:endoplasmic reticulum membrane"/>
    <property type="evidence" value="ECO:0007669"/>
    <property type="project" value="UniProtKB-SubCell"/>
</dbReference>
<dbReference type="GO" id="GO:0005811">
    <property type="term" value="C:lipid droplet"/>
    <property type="evidence" value="ECO:0007669"/>
    <property type="project" value="UniProtKB-SubCell"/>
</dbReference>
<comment type="similarity">
    <text evidence="6">Belongs to the AUP1 family.</text>
</comment>
<dbReference type="Gene3D" id="1.10.8.10">
    <property type="entry name" value="DNA helicase RuvA subunit, C-terminal domain"/>
    <property type="match status" value="1"/>
</dbReference>
<reference evidence="12" key="1">
    <citation type="submission" date="2025-08" db="UniProtKB">
        <authorList>
            <consortium name="Ensembl"/>
        </authorList>
    </citation>
    <scope>IDENTIFICATION</scope>
</reference>
<comment type="subcellular location">
    <subcellularLocation>
        <location evidence="1">Endoplasmic reticulum membrane</location>
        <topology evidence="1">Peripheral membrane protein</topology>
    </subcellularLocation>
    <subcellularLocation>
        <location evidence="2">Lipid droplet</location>
    </subcellularLocation>
</comment>
<dbReference type="InterPro" id="IPR048056">
    <property type="entry name" value="AUP1_CUE"/>
</dbReference>
<evidence type="ECO:0000256" key="7">
    <source>
        <dbReference type="ARBA" id="ARBA00035685"/>
    </source>
</evidence>